<reference evidence="1" key="2">
    <citation type="journal article" date="2015" name="Fish Shellfish Immunol.">
        <title>Early steps in the European eel (Anguilla anguilla)-Vibrio vulnificus interaction in the gills: Role of the RtxA13 toxin.</title>
        <authorList>
            <person name="Callol A."/>
            <person name="Pajuelo D."/>
            <person name="Ebbesson L."/>
            <person name="Teles M."/>
            <person name="MacKenzie S."/>
            <person name="Amaro C."/>
        </authorList>
    </citation>
    <scope>NUCLEOTIDE SEQUENCE</scope>
</reference>
<proteinExistence type="predicted"/>
<evidence type="ECO:0000313" key="1">
    <source>
        <dbReference type="EMBL" id="JAH83481.1"/>
    </source>
</evidence>
<dbReference type="AlphaFoldDB" id="A0A0E9VZJ4"/>
<accession>A0A0E9VZJ4</accession>
<protein>
    <submittedName>
        <fullName evidence="1">Uncharacterized protein</fullName>
    </submittedName>
</protein>
<reference evidence="1" key="1">
    <citation type="submission" date="2014-11" db="EMBL/GenBank/DDBJ databases">
        <authorList>
            <person name="Amaro Gonzalez C."/>
        </authorList>
    </citation>
    <scope>NUCLEOTIDE SEQUENCE</scope>
</reference>
<sequence length="24" mass="2665">MLFCKHNEKVEVAVSATGLICMIQ</sequence>
<organism evidence="1">
    <name type="scientific">Anguilla anguilla</name>
    <name type="common">European freshwater eel</name>
    <name type="synonym">Muraena anguilla</name>
    <dbReference type="NCBI Taxonomy" id="7936"/>
    <lineage>
        <taxon>Eukaryota</taxon>
        <taxon>Metazoa</taxon>
        <taxon>Chordata</taxon>
        <taxon>Craniata</taxon>
        <taxon>Vertebrata</taxon>
        <taxon>Euteleostomi</taxon>
        <taxon>Actinopterygii</taxon>
        <taxon>Neopterygii</taxon>
        <taxon>Teleostei</taxon>
        <taxon>Anguilliformes</taxon>
        <taxon>Anguillidae</taxon>
        <taxon>Anguilla</taxon>
    </lineage>
</organism>
<name>A0A0E9VZJ4_ANGAN</name>
<dbReference type="EMBL" id="GBXM01025096">
    <property type="protein sequence ID" value="JAH83481.1"/>
    <property type="molecule type" value="Transcribed_RNA"/>
</dbReference>